<evidence type="ECO:0000313" key="2">
    <source>
        <dbReference type="Proteomes" id="UP001189624"/>
    </source>
</evidence>
<keyword evidence="2" id="KW-1185">Reference proteome</keyword>
<organism evidence="1 2">
    <name type="scientific">Sphenostylis stenocarpa</name>
    <dbReference type="NCBI Taxonomy" id="92480"/>
    <lineage>
        <taxon>Eukaryota</taxon>
        <taxon>Viridiplantae</taxon>
        <taxon>Streptophyta</taxon>
        <taxon>Embryophyta</taxon>
        <taxon>Tracheophyta</taxon>
        <taxon>Spermatophyta</taxon>
        <taxon>Magnoliopsida</taxon>
        <taxon>eudicotyledons</taxon>
        <taxon>Gunneridae</taxon>
        <taxon>Pentapetalae</taxon>
        <taxon>rosids</taxon>
        <taxon>fabids</taxon>
        <taxon>Fabales</taxon>
        <taxon>Fabaceae</taxon>
        <taxon>Papilionoideae</taxon>
        <taxon>50 kb inversion clade</taxon>
        <taxon>NPAAA clade</taxon>
        <taxon>indigoferoid/millettioid clade</taxon>
        <taxon>Phaseoleae</taxon>
        <taxon>Sphenostylis</taxon>
    </lineage>
</organism>
<dbReference type="AlphaFoldDB" id="A0AA86SVV4"/>
<dbReference type="EMBL" id="OY731404">
    <property type="protein sequence ID" value="CAJ1968287.1"/>
    <property type="molecule type" value="Genomic_DNA"/>
</dbReference>
<reference evidence="1" key="1">
    <citation type="submission" date="2023-10" db="EMBL/GenBank/DDBJ databases">
        <authorList>
            <person name="Domelevo Entfellner J.-B."/>
        </authorList>
    </citation>
    <scope>NUCLEOTIDE SEQUENCE</scope>
</reference>
<evidence type="ECO:0000313" key="1">
    <source>
        <dbReference type="EMBL" id="CAJ1968287.1"/>
    </source>
</evidence>
<protein>
    <submittedName>
        <fullName evidence="1">Uncharacterized protein</fullName>
    </submittedName>
</protein>
<gene>
    <name evidence="1" type="ORF">AYBTSS11_LOCUS21633</name>
</gene>
<accession>A0AA86SVV4</accession>
<sequence length="63" mass="6617">MAGWVDNGSTPHPKAVTSNQAGLVLLNSAPGSTRANKRMNQSVAIFNCSRIACVTTTNGRKSK</sequence>
<dbReference type="Gramene" id="rna-AYBTSS11_LOCUS21633">
    <property type="protein sequence ID" value="CAJ1968287.1"/>
    <property type="gene ID" value="gene-AYBTSS11_LOCUS21633"/>
</dbReference>
<name>A0AA86SVV4_9FABA</name>
<dbReference type="Proteomes" id="UP001189624">
    <property type="component" value="Chromosome 7"/>
</dbReference>
<proteinExistence type="predicted"/>